<protein>
    <submittedName>
        <fullName evidence="1">Uncharacterized protein</fullName>
    </submittedName>
</protein>
<accession>A0ACC6J8Y1</accession>
<dbReference type="Proteomes" id="UP001184833">
    <property type="component" value="Unassembled WGS sequence"/>
</dbReference>
<gene>
    <name evidence="1" type="ORF">J2786_002374</name>
</gene>
<reference evidence="1" key="1">
    <citation type="submission" date="2023-07" db="EMBL/GenBank/DDBJ databases">
        <title>Sorghum-associated microbial communities from plants grown in Nebraska, USA.</title>
        <authorList>
            <person name="Schachtman D."/>
        </authorList>
    </citation>
    <scope>NUCLEOTIDE SEQUENCE</scope>
    <source>
        <strain evidence="1">DS2329</strain>
    </source>
</reference>
<organism evidence="1 2">
    <name type="scientific">Chryseobacterium vietnamense</name>
    <dbReference type="NCBI Taxonomy" id="866785"/>
    <lineage>
        <taxon>Bacteria</taxon>
        <taxon>Pseudomonadati</taxon>
        <taxon>Bacteroidota</taxon>
        <taxon>Flavobacteriia</taxon>
        <taxon>Flavobacteriales</taxon>
        <taxon>Weeksellaceae</taxon>
        <taxon>Chryseobacterium group</taxon>
        <taxon>Chryseobacterium</taxon>
    </lineage>
</organism>
<keyword evidence="2" id="KW-1185">Reference proteome</keyword>
<proteinExistence type="predicted"/>
<evidence type="ECO:0000313" key="2">
    <source>
        <dbReference type="Proteomes" id="UP001184833"/>
    </source>
</evidence>
<evidence type="ECO:0000313" key="1">
    <source>
        <dbReference type="EMBL" id="MDR6459267.1"/>
    </source>
</evidence>
<name>A0ACC6J8Y1_9FLAO</name>
<dbReference type="EMBL" id="JAVDQX010000002">
    <property type="protein sequence ID" value="MDR6459267.1"/>
    <property type="molecule type" value="Genomic_DNA"/>
</dbReference>
<sequence length="117" mass="13226">MKTLVFTISLVISGLSYAQQTEQNKCNLPVNYQEPKPDKKIQSFLKKVDATIEDLRKHIAVENECNEKDVIFLRISEQKGNGMYSVCVAGKPMKYKRMGSVFMGTNENPFDTANSSK</sequence>
<comment type="caution">
    <text evidence="1">The sequence shown here is derived from an EMBL/GenBank/DDBJ whole genome shotgun (WGS) entry which is preliminary data.</text>
</comment>